<dbReference type="Proteomes" id="UP000824890">
    <property type="component" value="Unassembled WGS sequence"/>
</dbReference>
<dbReference type="EMBL" id="JAGKQM010000005">
    <property type="protein sequence ID" value="KAH0924606.1"/>
    <property type="molecule type" value="Genomic_DNA"/>
</dbReference>
<gene>
    <name evidence="2" type="ORF">HID58_016862</name>
</gene>
<accession>A0ABQ8D868</accession>
<reference evidence="2 3" key="1">
    <citation type="submission" date="2021-05" db="EMBL/GenBank/DDBJ databases">
        <title>Genome Assembly of Synthetic Allotetraploid Brassica napus Reveals Homoeologous Exchanges between Subgenomes.</title>
        <authorList>
            <person name="Davis J.T."/>
        </authorList>
    </citation>
    <scope>NUCLEOTIDE SEQUENCE [LARGE SCALE GENOMIC DNA]</scope>
    <source>
        <strain evidence="3">cv. Da-Ae</strain>
        <tissue evidence="2">Seedling</tissue>
    </source>
</reference>
<keyword evidence="3" id="KW-1185">Reference proteome</keyword>
<feature type="repeat" description="WD" evidence="1">
    <location>
        <begin position="1"/>
        <end position="20"/>
    </location>
</feature>
<organism evidence="2 3">
    <name type="scientific">Brassica napus</name>
    <name type="common">Rape</name>
    <dbReference type="NCBI Taxonomy" id="3708"/>
    <lineage>
        <taxon>Eukaryota</taxon>
        <taxon>Viridiplantae</taxon>
        <taxon>Streptophyta</taxon>
        <taxon>Embryophyta</taxon>
        <taxon>Tracheophyta</taxon>
        <taxon>Spermatophyta</taxon>
        <taxon>Magnoliopsida</taxon>
        <taxon>eudicotyledons</taxon>
        <taxon>Gunneridae</taxon>
        <taxon>Pentapetalae</taxon>
        <taxon>rosids</taxon>
        <taxon>malvids</taxon>
        <taxon>Brassicales</taxon>
        <taxon>Brassicaceae</taxon>
        <taxon>Brassiceae</taxon>
        <taxon>Brassica</taxon>
    </lineage>
</organism>
<evidence type="ECO:0000313" key="2">
    <source>
        <dbReference type="EMBL" id="KAH0924606.1"/>
    </source>
</evidence>
<evidence type="ECO:0000256" key="1">
    <source>
        <dbReference type="PROSITE-ProRule" id="PRU00221"/>
    </source>
</evidence>
<dbReference type="PROSITE" id="PS50082">
    <property type="entry name" value="WD_REPEATS_2"/>
    <property type="match status" value="1"/>
</dbReference>
<protein>
    <submittedName>
        <fullName evidence="2">Uncharacterized protein</fullName>
    </submittedName>
</protein>
<name>A0ABQ8D868_BRANA</name>
<keyword evidence="1" id="KW-0853">WD repeat</keyword>
<comment type="caution">
    <text evidence="2">The sequence shown here is derived from an EMBL/GenBank/DDBJ whole genome shotgun (WGS) entry which is preliminary data.</text>
</comment>
<dbReference type="InterPro" id="IPR001680">
    <property type="entry name" value="WD40_rpt"/>
</dbReference>
<evidence type="ECO:0000313" key="3">
    <source>
        <dbReference type="Proteomes" id="UP000824890"/>
    </source>
</evidence>
<proteinExistence type="predicted"/>
<sequence length="74" mass="8254">MSPRFITGGADQSARLWDISLPLITTVPFMELTYAIHVTEDTKDHKLMPGATAIVARLGTCSSNHMRKWVTRIP</sequence>